<comment type="caution">
    <text evidence="1">The sequence shown here is derived from an EMBL/GenBank/DDBJ whole genome shotgun (WGS) entry which is preliminary data.</text>
</comment>
<sequence length="313" mass="34101">MAPLDATLTALLGEHGHTPLAKGTGYTLRATWDQTALVLIYWCEPENAHDHLVGGHVHRRGRFLKECVEIIRGAGHQVTRHPTVNEAGRAPVESAIIFPPAEPEPEPLDPSVCRCDPARPCERAARLAVAATRLSNAVQSATDQLLDALHEAAVEPVDHAPWGPEGAAALLDHSYGILAGLPPLPDTDDAQQECRDCDAPACRAANGMARTAVAKAAHLADVRRATLAATRTILDRAYLALTPGDRWHGTLRGTAEELHRVYVTAAAACAAPKDQVHGRYRRSARRRTTGLPVYLRRGGSRYWFVRWSRAIWH</sequence>
<reference evidence="1 2" key="1">
    <citation type="submission" date="2019-04" db="EMBL/GenBank/DDBJ databases">
        <title>Streptomyces sp. nov. Bv016 isolated from bark of Buahinia variegata.</title>
        <authorList>
            <person name="Kanchanasin P."/>
            <person name="Tanasupawat S."/>
            <person name="Yuki M."/>
            <person name="Kudo T."/>
        </authorList>
    </citation>
    <scope>NUCLEOTIDE SEQUENCE [LARGE SCALE GENOMIC DNA]</scope>
    <source>
        <strain evidence="1 2">Bv016</strain>
    </source>
</reference>
<dbReference type="Proteomes" id="UP000298159">
    <property type="component" value="Unassembled WGS sequence"/>
</dbReference>
<gene>
    <name evidence="1" type="ORF">E5083_30135</name>
</gene>
<evidence type="ECO:0000313" key="1">
    <source>
        <dbReference type="EMBL" id="TGN72283.1"/>
    </source>
</evidence>
<accession>A0A4Z1CUI5</accession>
<evidence type="ECO:0000313" key="2">
    <source>
        <dbReference type="Proteomes" id="UP000298159"/>
    </source>
</evidence>
<organism evidence="1 2">
    <name type="scientific">Streptomyces bauhiniae</name>
    <dbReference type="NCBI Taxonomy" id="2340725"/>
    <lineage>
        <taxon>Bacteria</taxon>
        <taxon>Bacillati</taxon>
        <taxon>Actinomycetota</taxon>
        <taxon>Actinomycetes</taxon>
        <taxon>Kitasatosporales</taxon>
        <taxon>Streptomycetaceae</taxon>
        <taxon>Streptomyces</taxon>
    </lineage>
</organism>
<name>A0A4Z1CUI5_9ACTN</name>
<dbReference type="EMBL" id="SRRT01000013">
    <property type="protein sequence ID" value="TGN72283.1"/>
    <property type="molecule type" value="Genomic_DNA"/>
</dbReference>
<protein>
    <submittedName>
        <fullName evidence="1">Uncharacterized protein</fullName>
    </submittedName>
</protein>
<dbReference type="AlphaFoldDB" id="A0A4Z1CUI5"/>
<keyword evidence="2" id="KW-1185">Reference proteome</keyword>
<proteinExistence type="predicted"/>